<evidence type="ECO:0000313" key="14">
    <source>
        <dbReference type="Proteomes" id="UP000694251"/>
    </source>
</evidence>
<sequence length="1686" mass="193259">MTRTRSKGLEKKFNIFVEQLEREGLIPLDQFEAIRLTSSESSQLKAVLNEVPPTTPDDPGDEPHTKLKLSESTFRRTKELPEISYKSPDMGRTASVCEMGENTGDPNAAMMQLLQTMQRQLTTMEQRLVQVEQPRANRNQRQENGVDREDGQETDLSDGEPPQNNRRRRRAQRNNHEMEEEEEDRLRPNSMNMKLKAPTFAGRVDPEAYLEWEKRMEHIFAYYKYTDQKKLALAVAQLTNHALSWWDREVSDRRRSDTPQVTTWREMKQLMKKRYVPTYYHRDLQKKFRKLTQGTKSVEEYFEEFEHLRNRLELDDDAETTMAQFLDGLHEKISHKVEMHPYHDLKDILHHAIQAEHHIKKKMSSLGRVKTIQNWDQGRAKTPFSSTSQVKPLDKGKAVAIDNRFKSKPIEPNQGKFPSPNNSRTRDITCFKCKGKGHMAKDCPNTRVMILTDAGEYESQDEADVAMDDVVVEEVDCEPEYGESLVIRRVLNLTVHPDELAQRENIFHTRCTVQDKVCNLIIDGGSCTNVASEYMFSKLSLGRTKHPYPYKLRWLNDKAEMKITDQVQVPFKVGKYMDQVLCDVVPMQACHLLLGRPWQFDKDTMHHGRSNMYSLVHDKKKYNLTPLTPNQVHEIQIKMLKEKSSSSKSNLLIKPSYIAKALTCKEPVLLMIFKEVLTAGFSALEQDLPKEVEDLLNRYAETFPDEIPPGLPPIRGIEHQIDLVPGAPLPNRAAYRVNPEEAKELEKQVKDLLDKGYVRESLSPCAVPVLLVPKKDGTWRMCVDCRAINNITIKYRHPIPRLDDMLDELSGSNVFSKIDLRSGYHQVRMKEGDEWKTAFKTKQGLYEWLVMPFGLTNAPSTFMRLMNQVLRPYISKFVVVYFDDILIYSPTFDDHLVHLEQVIQTLQKEGLYANLKKCTFCTNELVFLGFIVSSQGLRVDEEKVKAIQEWPTPSNISQVRSFHGLASFYRRFVKDFSTLAAPLTAVIKKDVEFKWGEAQEHAFTALKDRLSNAPVLALPDFTNTFEIECDASGLGIGAVLTQGGKPIAYFSEKLNGATLNYPTYDKELYALVRAMETWQHYLLAKECVIHTDHETLKHLRGQTNLKRRHAKWLEFIETFPYVIKYKKGKDNVVADALSRRHALISTMDAKVLGFELIIPLYESDPDFAESYKNPGKGGHVSFYIHNGYLFKDKRLCIPQCSLRDLIVREAHGGGLMGHFGVEKTLAMLKEHFFWPHLKKSVETFIARCITCKKAKSRVQPHGLYLPLPIPTSPWVDISMDFVLGLPKIRHKDSIFVVVDRFSKMAHFIPCAKTNDATQTADLFFKEVVRLHGVPRTIVSDRDTKFLGHFWRTLWKKLGTKLLFSTTCHPQTDGQTEVVNRTLGTLLRATIGRNLKNWLDALPFVEFAYNRAIHSATLMSPFQVVYGFNPNTPLDLTPLPQKDFLDLDGEKKADQIKKLHLKVKERLEKTNEQRVKAANKGRKQVIFEVGEWINDNAYKLDLPSEFKVSTTFNVSDLARFDTGENVLGSKPQEEGGSDEDIEPPSHIIQAPYVPSGPMTRTRSKGLEKKFNIFVEQLEREGLIPLDQFEAIRLTSSESSQLKAVLNEVPPTTPDDPGDEPHTKLKLSESTFRRTKELPEISYKSPDMGRTASVCLVDSLINNEAKWALFTPKLEVHLSTCSLVLEGI</sequence>
<dbReference type="GO" id="GO:0003964">
    <property type="term" value="F:RNA-directed DNA polymerase activity"/>
    <property type="evidence" value="ECO:0007669"/>
    <property type="project" value="UniProtKB-KW"/>
</dbReference>
<dbReference type="OrthoDB" id="1109949at2759"/>
<dbReference type="GO" id="GO:0006508">
    <property type="term" value="P:proteolysis"/>
    <property type="evidence" value="ECO:0007669"/>
    <property type="project" value="UniProtKB-KW"/>
</dbReference>
<keyword evidence="3" id="KW-0548">Nucleotidyltransferase</keyword>
<accession>A0A8T1YQK9</accession>
<keyword evidence="5" id="KW-0255">Endonuclease</keyword>
<dbReference type="SMART" id="SM00343">
    <property type="entry name" value="ZnF_C2HC"/>
    <property type="match status" value="1"/>
</dbReference>
<evidence type="ECO:0000259" key="10">
    <source>
        <dbReference type="PROSITE" id="PS50158"/>
    </source>
</evidence>
<dbReference type="EMBL" id="JAEFBJ010000012">
    <property type="protein sequence ID" value="KAG7548262.1"/>
    <property type="molecule type" value="Genomic_DNA"/>
</dbReference>
<protein>
    <submittedName>
        <fullName evidence="13">Integrase catalytic core</fullName>
    </submittedName>
</protein>
<dbReference type="FunFam" id="3.10.10.10:FF:000007">
    <property type="entry name" value="Retrovirus-related Pol polyprotein from transposon 17.6-like Protein"/>
    <property type="match status" value="1"/>
</dbReference>
<evidence type="ECO:0000259" key="12">
    <source>
        <dbReference type="PROSITE" id="PS50994"/>
    </source>
</evidence>
<keyword evidence="1" id="KW-0645">Protease</keyword>
<dbReference type="Pfam" id="PF00078">
    <property type="entry name" value="RVT_1"/>
    <property type="match status" value="1"/>
</dbReference>
<dbReference type="CDD" id="cd01647">
    <property type="entry name" value="RT_LTR"/>
    <property type="match status" value="1"/>
</dbReference>
<dbReference type="PROSITE" id="PS50878">
    <property type="entry name" value="RT_POL"/>
    <property type="match status" value="1"/>
</dbReference>
<feature type="region of interest" description="Disordered" evidence="9">
    <location>
        <begin position="1608"/>
        <end position="1628"/>
    </location>
</feature>
<dbReference type="PROSITE" id="PS50994">
    <property type="entry name" value="INTEGRASE"/>
    <property type="match status" value="1"/>
</dbReference>
<evidence type="ECO:0000256" key="6">
    <source>
        <dbReference type="ARBA" id="ARBA00022801"/>
    </source>
</evidence>
<evidence type="ECO:0000256" key="9">
    <source>
        <dbReference type="SAM" id="MobiDB-lite"/>
    </source>
</evidence>
<evidence type="ECO:0000256" key="7">
    <source>
        <dbReference type="ARBA" id="ARBA00022918"/>
    </source>
</evidence>
<dbReference type="CDD" id="cd09274">
    <property type="entry name" value="RNase_HI_RT_Ty3"/>
    <property type="match status" value="1"/>
</dbReference>
<keyword evidence="6" id="KW-0378">Hydrolase</keyword>
<dbReference type="GO" id="GO:0003676">
    <property type="term" value="F:nucleic acid binding"/>
    <property type="evidence" value="ECO:0007669"/>
    <property type="project" value="InterPro"/>
</dbReference>
<dbReference type="CDD" id="cd00303">
    <property type="entry name" value="retropepsin_like"/>
    <property type="match status" value="1"/>
</dbReference>
<feature type="region of interest" description="Disordered" evidence="9">
    <location>
        <begin position="130"/>
        <end position="188"/>
    </location>
</feature>
<dbReference type="PROSITE" id="PS50158">
    <property type="entry name" value="ZF_CCHC"/>
    <property type="match status" value="1"/>
</dbReference>
<dbReference type="Proteomes" id="UP000694251">
    <property type="component" value="Chromosome 12"/>
</dbReference>
<dbReference type="GO" id="GO:0008270">
    <property type="term" value="F:zinc ion binding"/>
    <property type="evidence" value="ECO:0007669"/>
    <property type="project" value="UniProtKB-KW"/>
</dbReference>
<dbReference type="InterPro" id="IPR005162">
    <property type="entry name" value="Retrotrans_gag_dom"/>
</dbReference>
<gene>
    <name evidence="13" type="ORF">ISN44_As12g034560</name>
</gene>
<dbReference type="PANTHER" id="PTHR35046:SF9">
    <property type="entry name" value="RNA-DIRECTED DNA POLYMERASE"/>
    <property type="match status" value="1"/>
</dbReference>
<dbReference type="Pfam" id="PF00098">
    <property type="entry name" value="zf-CCHC"/>
    <property type="match status" value="1"/>
</dbReference>
<feature type="region of interest" description="Disordered" evidence="9">
    <location>
        <begin position="1522"/>
        <end position="1560"/>
    </location>
</feature>
<reference evidence="13 14" key="1">
    <citation type="submission" date="2020-12" db="EMBL/GenBank/DDBJ databases">
        <title>Concerted genomic and epigenomic changes stabilize Arabidopsis allopolyploids.</title>
        <authorList>
            <person name="Chen Z."/>
        </authorList>
    </citation>
    <scope>NUCLEOTIDE SEQUENCE [LARGE SCALE GENOMIC DNA]</scope>
    <source>
        <strain evidence="13">As9502</strain>
        <tissue evidence="13">Leaf</tissue>
    </source>
</reference>
<proteinExistence type="predicted"/>
<dbReference type="InterPro" id="IPR001878">
    <property type="entry name" value="Znf_CCHC"/>
</dbReference>
<evidence type="ECO:0000256" key="4">
    <source>
        <dbReference type="ARBA" id="ARBA00022722"/>
    </source>
</evidence>
<dbReference type="InterPro" id="IPR041588">
    <property type="entry name" value="Integrase_H2C2"/>
</dbReference>
<keyword evidence="4" id="KW-0540">Nuclease</keyword>
<keyword evidence="7" id="KW-0695">RNA-directed DNA polymerase</keyword>
<feature type="domain" description="Reverse transcriptase" evidence="11">
    <location>
        <begin position="753"/>
        <end position="932"/>
    </location>
</feature>
<name>A0A8T1YQK9_ARASU</name>
<dbReference type="InterPro" id="IPR041373">
    <property type="entry name" value="RT_RNaseH"/>
</dbReference>
<dbReference type="GO" id="GO:0015074">
    <property type="term" value="P:DNA integration"/>
    <property type="evidence" value="ECO:0007669"/>
    <property type="project" value="InterPro"/>
</dbReference>
<evidence type="ECO:0000256" key="2">
    <source>
        <dbReference type="ARBA" id="ARBA00022679"/>
    </source>
</evidence>
<feature type="domain" description="CCHC-type" evidence="10">
    <location>
        <begin position="430"/>
        <end position="445"/>
    </location>
</feature>
<keyword evidence="14" id="KW-1185">Reference proteome</keyword>
<comment type="caution">
    <text evidence="13">The sequence shown here is derived from an EMBL/GenBank/DDBJ whole genome shotgun (WGS) entry which is preliminary data.</text>
</comment>
<dbReference type="Pfam" id="PF17921">
    <property type="entry name" value="Integrase_H2C2"/>
    <property type="match status" value="1"/>
</dbReference>
<dbReference type="InterPro" id="IPR001584">
    <property type="entry name" value="Integrase_cat-core"/>
</dbReference>
<dbReference type="PANTHER" id="PTHR35046">
    <property type="entry name" value="ZINC KNUCKLE (CCHC-TYPE) FAMILY PROTEIN"/>
    <property type="match status" value="1"/>
</dbReference>
<keyword evidence="2" id="KW-0808">Transferase</keyword>
<feature type="region of interest" description="Disordered" evidence="9">
    <location>
        <begin position="52"/>
        <end position="72"/>
    </location>
</feature>
<evidence type="ECO:0000256" key="3">
    <source>
        <dbReference type="ARBA" id="ARBA00022695"/>
    </source>
</evidence>
<dbReference type="Pfam" id="PF03732">
    <property type="entry name" value="Retrotrans_gag"/>
    <property type="match status" value="1"/>
</dbReference>
<evidence type="ECO:0000313" key="13">
    <source>
        <dbReference type="EMBL" id="KAG7548262.1"/>
    </source>
</evidence>
<organism evidence="13 14">
    <name type="scientific">Arabidopsis suecica</name>
    <name type="common">Swedish thale-cress</name>
    <name type="synonym">Cardaminopsis suecica</name>
    <dbReference type="NCBI Taxonomy" id="45249"/>
    <lineage>
        <taxon>Eukaryota</taxon>
        <taxon>Viridiplantae</taxon>
        <taxon>Streptophyta</taxon>
        <taxon>Embryophyta</taxon>
        <taxon>Tracheophyta</taxon>
        <taxon>Spermatophyta</taxon>
        <taxon>Magnoliopsida</taxon>
        <taxon>eudicotyledons</taxon>
        <taxon>Gunneridae</taxon>
        <taxon>Pentapetalae</taxon>
        <taxon>rosids</taxon>
        <taxon>malvids</taxon>
        <taxon>Brassicales</taxon>
        <taxon>Brassicaceae</taxon>
        <taxon>Camelineae</taxon>
        <taxon>Arabidopsis</taxon>
    </lineage>
</organism>
<feature type="compositionally biased region" description="Basic and acidic residues" evidence="9">
    <location>
        <begin position="1617"/>
        <end position="1628"/>
    </location>
</feature>
<dbReference type="FunFam" id="3.30.70.270:FF:000020">
    <property type="entry name" value="Transposon Tf2-6 polyprotein-like Protein"/>
    <property type="match status" value="1"/>
</dbReference>
<dbReference type="GO" id="GO:0004519">
    <property type="term" value="F:endonuclease activity"/>
    <property type="evidence" value="ECO:0007669"/>
    <property type="project" value="UniProtKB-KW"/>
</dbReference>
<evidence type="ECO:0000256" key="1">
    <source>
        <dbReference type="ARBA" id="ARBA00022670"/>
    </source>
</evidence>
<keyword evidence="8" id="KW-0863">Zinc-finger</keyword>
<dbReference type="InterPro" id="IPR000477">
    <property type="entry name" value="RT_dom"/>
</dbReference>
<keyword evidence="8" id="KW-0862">Zinc</keyword>
<evidence type="ECO:0000259" key="11">
    <source>
        <dbReference type="PROSITE" id="PS50878"/>
    </source>
</evidence>
<evidence type="ECO:0000256" key="5">
    <source>
        <dbReference type="ARBA" id="ARBA00022759"/>
    </source>
</evidence>
<dbReference type="Pfam" id="PF17917">
    <property type="entry name" value="RT_RNaseH"/>
    <property type="match status" value="1"/>
</dbReference>
<feature type="compositionally biased region" description="Basic and acidic residues" evidence="9">
    <location>
        <begin position="61"/>
        <end position="72"/>
    </location>
</feature>
<feature type="domain" description="Integrase catalytic" evidence="12">
    <location>
        <begin position="1269"/>
        <end position="1428"/>
    </location>
</feature>
<keyword evidence="8" id="KW-0479">Metal-binding</keyword>
<dbReference type="GO" id="GO:0008233">
    <property type="term" value="F:peptidase activity"/>
    <property type="evidence" value="ECO:0007669"/>
    <property type="project" value="UniProtKB-KW"/>
</dbReference>
<evidence type="ECO:0000256" key="8">
    <source>
        <dbReference type="PROSITE-ProRule" id="PRU00047"/>
    </source>
</evidence>
<feature type="compositionally biased region" description="Basic and acidic residues" evidence="9">
    <location>
        <begin position="140"/>
        <end position="151"/>
    </location>
</feature>
<dbReference type="FunFam" id="1.10.340.70:FF:000001">
    <property type="entry name" value="Retrovirus-related Pol polyprotein from transposon gypsy-like Protein"/>
    <property type="match status" value="1"/>
</dbReference>